<dbReference type="Pfam" id="PF02996">
    <property type="entry name" value="Prefoldin"/>
    <property type="match status" value="1"/>
</dbReference>
<name>A0A1E4SXA8_9ASCO</name>
<evidence type="ECO:0000256" key="3">
    <source>
        <dbReference type="SAM" id="Coils"/>
    </source>
</evidence>
<gene>
    <name evidence="4" type="ORF">CANARDRAFT_29290</name>
</gene>
<keyword evidence="2" id="KW-0143">Chaperone</keyword>
<dbReference type="FunFam" id="1.10.287.370:FF:000004">
    <property type="entry name" value="Probable prefoldin subunit 5"/>
    <property type="match status" value="1"/>
</dbReference>
<evidence type="ECO:0008006" key="6">
    <source>
        <dbReference type="Google" id="ProtNLM"/>
    </source>
</evidence>
<evidence type="ECO:0000313" key="4">
    <source>
        <dbReference type="EMBL" id="ODV84114.1"/>
    </source>
</evidence>
<dbReference type="GO" id="GO:0006457">
    <property type="term" value="P:protein folding"/>
    <property type="evidence" value="ECO:0007669"/>
    <property type="project" value="InterPro"/>
</dbReference>
<dbReference type="Gene3D" id="1.10.287.370">
    <property type="match status" value="1"/>
</dbReference>
<organism evidence="4 5">
    <name type="scientific">[Candida] arabinofermentans NRRL YB-2248</name>
    <dbReference type="NCBI Taxonomy" id="983967"/>
    <lineage>
        <taxon>Eukaryota</taxon>
        <taxon>Fungi</taxon>
        <taxon>Dikarya</taxon>
        <taxon>Ascomycota</taxon>
        <taxon>Saccharomycotina</taxon>
        <taxon>Pichiomycetes</taxon>
        <taxon>Pichiales</taxon>
        <taxon>Pichiaceae</taxon>
        <taxon>Ogataea</taxon>
        <taxon>Ogataea/Candida clade</taxon>
    </lineage>
</organism>
<dbReference type="PANTHER" id="PTHR12674:SF2">
    <property type="entry name" value="PREFOLDIN SUBUNIT 5"/>
    <property type="match status" value="1"/>
</dbReference>
<feature type="coiled-coil region" evidence="3">
    <location>
        <begin position="19"/>
        <end position="56"/>
    </location>
</feature>
<evidence type="ECO:0000313" key="5">
    <source>
        <dbReference type="Proteomes" id="UP000094801"/>
    </source>
</evidence>
<dbReference type="NCBIfam" id="TIGR00293">
    <property type="entry name" value="prefoldin subunit alpha"/>
    <property type="match status" value="1"/>
</dbReference>
<evidence type="ECO:0000256" key="2">
    <source>
        <dbReference type="ARBA" id="ARBA00023186"/>
    </source>
</evidence>
<dbReference type="PANTHER" id="PTHR12674">
    <property type="entry name" value="PREFOLDIN SUBUNIT 5"/>
    <property type="match status" value="1"/>
</dbReference>
<dbReference type="GO" id="GO:0051082">
    <property type="term" value="F:unfolded protein binding"/>
    <property type="evidence" value="ECO:0007669"/>
    <property type="project" value="InterPro"/>
</dbReference>
<dbReference type="Proteomes" id="UP000094801">
    <property type="component" value="Unassembled WGS sequence"/>
</dbReference>
<dbReference type="InterPro" id="IPR011599">
    <property type="entry name" value="PFD_alpha_archaea"/>
</dbReference>
<evidence type="ECO:0000256" key="1">
    <source>
        <dbReference type="ARBA" id="ARBA00010048"/>
    </source>
</evidence>
<dbReference type="OrthoDB" id="10267474at2759"/>
<keyword evidence="5" id="KW-1185">Reference proteome</keyword>
<dbReference type="AlphaFoldDB" id="A0A1E4SXA8"/>
<dbReference type="SUPFAM" id="SSF46579">
    <property type="entry name" value="Prefoldin"/>
    <property type="match status" value="1"/>
</dbReference>
<dbReference type="GO" id="GO:1990113">
    <property type="term" value="P:RNA polymerase I assembly"/>
    <property type="evidence" value="ECO:0007669"/>
    <property type="project" value="TreeGrafter"/>
</dbReference>
<comment type="similarity">
    <text evidence="1">Belongs to the prefoldin subunit alpha family.</text>
</comment>
<dbReference type="GO" id="GO:1990115">
    <property type="term" value="P:RNA polymerase III assembly"/>
    <property type="evidence" value="ECO:0007669"/>
    <property type="project" value="TreeGrafter"/>
</dbReference>
<sequence>MSQKVDLTKLQPEQIMQFKNQLNQELEHLQTSFQALKTAQMKYKECNENVKQVSQNNDQETLIPLTSSLYVPGKVKNSDLFLIDVGTGYYVEKSTEEASKFFNGRLSKLDEDGGKLATMINEKLEILDRVDNILRSKLMEQQKLQGQQAQAQAQAQSQAQQQS</sequence>
<accession>A0A1E4SXA8</accession>
<dbReference type="CDD" id="cd23157">
    <property type="entry name" value="Prefoldin_5"/>
    <property type="match status" value="1"/>
</dbReference>
<reference evidence="5" key="1">
    <citation type="submission" date="2016-04" db="EMBL/GenBank/DDBJ databases">
        <title>Comparative genomics of biotechnologically important yeasts.</title>
        <authorList>
            <consortium name="DOE Joint Genome Institute"/>
            <person name="Riley R."/>
            <person name="Haridas S."/>
            <person name="Wolfe K.H."/>
            <person name="Lopes M.R."/>
            <person name="Hittinger C.T."/>
            <person name="Goker M."/>
            <person name="Salamov A."/>
            <person name="Wisecaver J."/>
            <person name="Long T.M."/>
            <person name="Aerts A.L."/>
            <person name="Barry K."/>
            <person name="Choi C."/>
            <person name="Clum A."/>
            <person name="Coughlan A.Y."/>
            <person name="Deshpande S."/>
            <person name="Douglass A.P."/>
            <person name="Hanson S.J."/>
            <person name="Klenk H.-P."/>
            <person name="Labutti K."/>
            <person name="Lapidus A."/>
            <person name="Lindquist E."/>
            <person name="Lipzen A."/>
            <person name="Meier-Kolthoff J.P."/>
            <person name="Ohm R.A."/>
            <person name="Otillar R.P."/>
            <person name="Pangilinan J."/>
            <person name="Peng Y."/>
            <person name="Rokas A."/>
            <person name="Rosa C.A."/>
            <person name="Scheuner C."/>
            <person name="Sibirny A.A."/>
            <person name="Slot J.C."/>
            <person name="Stielow J.B."/>
            <person name="Sun H."/>
            <person name="Kurtzman C.P."/>
            <person name="Blackwell M."/>
            <person name="Grigoriev I.V."/>
            <person name="Jeffries T.W."/>
        </authorList>
    </citation>
    <scope>NUCLEOTIDE SEQUENCE [LARGE SCALE GENOMIC DNA]</scope>
    <source>
        <strain evidence="5">NRRL YB-2248</strain>
    </source>
</reference>
<proteinExistence type="inferred from homology"/>
<dbReference type="EMBL" id="KV453858">
    <property type="protein sequence ID" value="ODV84114.1"/>
    <property type="molecule type" value="Genomic_DNA"/>
</dbReference>
<dbReference type="GO" id="GO:0016272">
    <property type="term" value="C:prefoldin complex"/>
    <property type="evidence" value="ECO:0007669"/>
    <property type="project" value="InterPro"/>
</dbReference>
<protein>
    <recommendedName>
        <fullName evidence="6">Prefoldin subunit 5</fullName>
    </recommendedName>
</protein>
<dbReference type="InterPro" id="IPR004127">
    <property type="entry name" value="Prefoldin_subunit_alpha"/>
</dbReference>
<dbReference type="GO" id="GO:1990114">
    <property type="term" value="P:RNA polymerase II core complex assembly"/>
    <property type="evidence" value="ECO:0007669"/>
    <property type="project" value="TreeGrafter"/>
</dbReference>
<keyword evidence="3" id="KW-0175">Coiled coil</keyword>
<dbReference type="GO" id="GO:0005737">
    <property type="term" value="C:cytoplasm"/>
    <property type="evidence" value="ECO:0007669"/>
    <property type="project" value="TreeGrafter"/>
</dbReference>
<dbReference type="STRING" id="983967.A0A1E4SXA8"/>
<dbReference type="InterPro" id="IPR009053">
    <property type="entry name" value="Prefoldin"/>
</dbReference>